<dbReference type="OrthoDB" id="3264463at2"/>
<dbReference type="RefSeq" id="WP_073883663.1">
    <property type="nucleotide sequence ID" value="NZ_FAUH01000004.1"/>
</dbReference>
<reference evidence="3" key="1">
    <citation type="submission" date="2015-11" db="EMBL/GenBank/DDBJ databases">
        <authorList>
            <person name="Dugat-Bony E."/>
        </authorList>
    </citation>
    <scope>NUCLEOTIDE SEQUENCE [LARGE SCALE GENOMIC DNA]</scope>
    <source>
        <strain evidence="3">Mu292</strain>
    </source>
</reference>
<organism evidence="2 3">
    <name type="scientific">Corynebacterium variabile</name>
    <dbReference type="NCBI Taxonomy" id="1727"/>
    <lineage>
        <taxon>Bacteria</taxon>
        <taxon>Bacillati</taxon>
        <taxon>Actinomycetota</taxon>
        <taxon>Actinomycetes</taxon>
        <taxon>Mycobacteriales</taxon>
        <taxon>Corynebacteriaceae</taxon>
        <taxon>Corynebacterium</taxon>
    </lineage>
</organism>
<dbReference type="Pfam" id="PF13830">
    <property type="entry name" value="DUF4192"/>
    <property type="match status" value="1"/>
</dbReference>
<evidence type="ECO:0000313" key="2">
    <source>
        <dbReference type="EMBL" id="CUU65481.1"/>
    </source>
</evidence>
<feature type="compositionally biased region" description="Polar residues" evidence="1">
    <location>
        <begin position="1"/>
        <end position="11"/>
    </location>
</feature>
<evidence type="ECO:0000256" key="1">
    <source>
        <dbReference type="SAM" id="MobiDB-lite"/>
    </source>
</evidence>
<dbReference type="AlphaFoldDB" id="A0A0X2NL67"/>
<accession>A0A0X2NL67</accession>
<dbReference type="Proteomes" id="UP000182498">
    <property type="component" value="Unassembled WGS sequence"/>
</dbReference>
<evidence type="ECO:0008006" key="4">
    <source>
        <dbReference type="Google" id="ProtNLM"/>
    </source>
</evidence>
<dbReference type="InterPro" id="IPR025447">
    <property type="entry name" value="DUF4192"/>
</dbReference>
<sequence>MTYTSDNRNSSPPIPSGAPQGRTNVDLGDDTAALIAAVPAMLGFRPENSMVFLGLSRPADDRATPSGIRPTSSEVGPVVRADLVEGAVTGAAKALIRANSHRTDRSVIILVVGGDAGPLVDTAVRLFRSAGHLPAAAFLATDLCAGASWWEIPLDGSGQGAGNRDWPIGALPDPASSPAAGHTAGRDPGEIPDQAAFDRLLDKEPVPQHLRGLLPACWTGRDHGVAGDYGVAGEDGDVGETSQDIVALCGFIDHLATVDDQDATLRTLLGDEDAARFITRVCCREPLARVLVVLSTGPFGKTVQNLLAGTARIARGPLRYRALVLLSMAAWCGSGGVLAHRAAHRVLVESDRPGSPGVPAGQVTGGTLQLARELVATAEQGRPAGVIARMIDGGVRDIDDTLVRAGDEGVGELLGRVVDRDSVSVVRNELGRRARR</sequence>
<feature type="region of interest" description="Disordered" evidence="1">
    <location>
        <begin position="1"/>
        <end position="26"/>
    </location>
</feature>
<protein>
    <recommendedName>
        <fullName evidence="4">DUF4192 domain-containing protein</fullName>
    </recommendedName>
</protein>
<proteinExistence type="predicted"/>
<gene>
    <name evidence="2" type="ORF">CVAR292_00800</name>
</gene>
<evidence type="ECO:0000313" key="3">
    <source>
        <dbReference type="Proteomes" id="UP000182498"/>
    </source>
</evidence>
<keyword evidence="3" id="KW-1185">Reference proteome</keyword>
<name>A0A0X2NL67_9CORY</name>
<dbReference type="EMBL" id="FAUH01000004">
    <property type="protein sequence ID" value="CUU65481.1"/>
    <property type="molecule type" value="Genomic_DNA"/>
</dbReference>